<dbReference type="Pfam" id="PF00903">
    <property type="entry name" value="Glyoxalase"/>
    <property type="match status" value="1"/>
</dbReference>
<reference evidence="3" key="1">
    <citation type="submission" date="2018-12" db="EMBL/GenBank/DDBJ databases">
        <title>Tengunoibacter tsumagoiensis gen. nov., sp. nov., Dictyobacter kobayashii sp. nov., D. alpinus sp. nov., and D. joshuensis sp. nov. and description of Dictyobacteraceae fam. nov. within the order Ktedonobacterales isolated from Tengu-no-mugimeshi.</title>
        <authorList>
            <person name="Wang C.M."/>
            <person name="Zheng Y."/>
            <person name="Sakai Y."/>
            <person name="Toyoda A."/>
            <person name="Minakuchi Y."/>
            <person name="Abe K."/>
            <person name="Yokota A."/>
            <person name="Yabe S."/>
        </authorList>
    </citation>
    <scope>NUCLEOTIDE SEQUENCE [LARGE SCALE GENOMIC DNA]</scope>
    <source>
        <strain evidence="3">Uno3</strain>
    </source>
</reference>
<sequence length="128" mass="14165">MVMQIDHLDHLVLTVQDIHVTCEFYSRILGMQVVTFAEGRKALCFGKQKINLHQKGKEIDPKAESPTPGSADLCFLTSLPLEEVITHLQSQNIPVLLGPVERTGATTSLMSIYFRDPDGNLLEVSNAC</sequence>
<dbReference type="PROSITE" id="PS51819">
    <property type="entry name" value="VOC"/>
    <property type="match status" value="1"/>
</dbReference>
<dbReference type="SUPFAM" id="SSF54593">
    <property type="entry name" value="Glyoxalase/Bleomycin resistance protein/Dihydroxybiphenyl dioxygenase"/>
    <property type="match status" value="1"/>
</dbReference>
<dbReference type="InterPro" id="IPR004360">
    <property type="entry name" value="Glyas_Fos-R_dOase_dom"/>
</dbReference>
<accession>A0A402A998</accession>
<dbReference type="Proteomes" id="UP000287352">
    <property type="component" value="Unassembled WGS sequence"/>
</dbReference>
<dbReference type="CDD" id="cd07253">
    <property type="entry name" value="GLOD5"/>
    <property type="match status" value="1"/>
</dbReference>
<evidence type="ECO:0000313" key="3">
    <source>
        <dbReference type="Proteomes" id="UP000287352"/>
    </source>
</evidence>
<gene>
    <name evidence="2" type="ORF">KTT_53940</name>
</gene>
<name>A0A402A998_9CHLR</name>
<organism evidence="2 3">
    <name type="scientific">Tengunoibacter tsumagoiensis</name>
    <dbReference type="NCBI Taxonomy" id="2014871"/>
    <lineage>
        <taxon>Bacteria</taxon>
        <taxon>Bacillati</taxon>
        <taxon>Chloroflexota</taxon>
        <taxon>Ktedonobacteria</taxon>
        <taxon>Ktedonobacterales</taxon>
        <taxon>Dictyobacteraceae</taxon>
        <taxon>Tengunoibacter</taxon>
    </lineage>
</organism>
<dbReference type="InterPro" id="IPR037523">
    <property type="entry name" value="VOC_core"/>
</dbReference>
<evidence type="ECO:0000313" key="2">
    <source>
        <dbReference type="EMBL" id="GCE15535.1"/>
    </source>
</evidence>
<proteinExistence type="predicted"/>
<feature type="domain" description="VOC" evidence="1">
    <location>
        <begin position="7"/>
        <end position="127"/>
    </location>
</feature>
<dbReference type="AlphaFoldDB" id="A0A402A998"/>
<dbReference type="InterPro" id="IPR029068">
    <property type="entry name" value="Glyas_Bleomycin-R_OHBP_Dase"/>
</dbReference>
<comment type="caution">
    <text evidence="2">The sequence shown here is derived from an EMBL/GenBank/DDBJ whole genome shotgun (WGS) entry which is preliminary data.</text>
</comment>
<dbReference type="PANTHER" id="PTHR21366">
    <property type="entry name" value="GLYOXALASE FAMILY PROTEIN"/>
    <property type="match status" value="1"/>
</dbReference>
<dbReference type="GO" id="GO:0051213">
    <property type="term" value="F:dioxygenase activity"/>
    <property type="evidence" value="ECO:0007669"/>
    <property type="project" value="UniProtKB-KW"/>
</dbReference>
<dbReference type="PANTHER" id="PTHR21366:SF14">
    <property type="entry name" value="GLYOXALASE DOMAIN-CONTAINING PROTEIN 5"/>
    <property type="match status" value="1"/>
</dbReference>
<evidence type="ECO:0000259" key="1">
    <source>
        <dbReference type="PROSITE" id="PS51819"/>
    </source>
</evidence>
<dbReference type="Gene3D" id="3.10.180.10">
    <property type="entry name" value="2,3-Dihydroxybiphenyl 1,2-Dioxygenase, domain 1"/>
    <property type="match status" value="1"/>
</dbReference>
<keyword evidence="2" id="KW-0223">Dioxygenase</keyword>
<dbReference type="EMBL" id="BIFR01000002">
    <property type="protein sequence ID" value="GCE15535.1"/>
    <property type="molecule type" value="Genomic_DNA"/>
</dbReference>
<protein>
    <submittedName>
        <fullName evidence="2">Ring-cleaving dioxygenase</fullName>
    </submittedName>
</protein>
<dbReference type="InterPro" id="IPR050383">
    <property type="entry name" value="GlyoxalaseI/FosfomycinResist"/>
</dbReference>
<keyword evidence="2" id="KW-0560">Oxidoreductase</keyword>
<keyword evidence="3" id="KW-1185">Reference proteome</keyword>